<keyword evidence="9" id="KW-0732">Signal</keyword>
<feature type="region of interest" description="Disordered" evidence="8">
    <location>
        <begin position="34"/>
        <end position="61"/>
    </location>
</feature>
<comment type="cofactor">
    <cofactor evidence="1">
        <name>Ca(2+)</name>
        <dbReference type="ChEBI" id="CHEBI:29108"/>
    </cofactor>
</comment>
<dbReference type="GO" id="GO:0046872">
    <property type="term" value="F:metal ion binding"/>
    <property type="evidence" value="ECO:0007669"/>
    <property type="project" value="UniProtKB-KW"/>
</dbReference>
<dbReference type="SMART" id="SM00944">
    <property type="entry name" value="Pro-kuma_activ"/>
    <property type="match status" value="1"/>
</dbReference>
<feature type="domain" description="Peptidase S53" evidence="10">
    <location>
        <begin position="226"/>
        <end position="610"/>
    </location>
</feature>
<evidence type="ECO:0000313" key="12">
    <source>
        <dbReference type="Proteomes" id="UP000663505"/>
    </source>
</evidence>
<evidence type="ECO:0000256" key="8">
    <source>
        <dbReference type="SAM" id="MobiDB-lite"/>
    </source>
</evidence>
<keyword evidence="2" id="KW-0645">Protease</keyword>
<dbReference type="Gene3D" id="3.40.50.200">
    <property type="entry name" value="Peptidase S8/S53 domain"/>
    <property type="match status" value="1"/>
</dbReference>
<dbReference type="EMBL" id="CP071182">
    <property type="protein sequence ID" value="QSO47676.1"/>
    <property type="molecule type" value="Genomic_DNA"/>
</dbReference>
<evidence type="ECO:0000256" key="7">
    <source>
        <dbReference type="ARBA" id="ARBA00023145"/>
    </source>
</evidence>
<evidence type="ECO:0000256" key="6">
    <source>
        <dbReference type="ARBA" id="ARBA00022837"/>
    </source>
</evidence>
<protein>
    <submittedName>
        <fullName evidence="11">S8/S53 family peptidase</fullName>
    </submittedName>
</protein>
<evidence type="ECO:0000256" key="3">
    <source>
        <dbReference type="ARBA" id="ARBA00022723"/>
    </source>
</evidence>
<dbReference type="Pfam" id="PF09286">
    <property type="entry name" value="Pro-kuma_activ"/>
    <property type="match status" value="1"/>
</dbReference>
<keyword evidence="5" id="KW-0720">Serine protease</keyword>
<evidence type="ECO:0000256" key="1">
    <source>
        <dbReference type="ARBA" id="ARBA00001913"/>
    </source>
</evidence>
<feature type="chain" id="PRO_5040833955" evidence="9">
    <location>
        <begin position="29"/>
        <end position="611"/>
    </location>
</feature>
<dbReference type="CDD" id="cd11377">
    <property type="entry name" value="Pro-peptidase_S53"/>
    <property type="match status" value="1"/>
</dbReference>
<evidence type="ECO:0000256" key="5">
    <source>
        <dbReference type="ARBA" id="ARBA00022825"/>
    </source>
</evidence>
<dbReference type="AlphaFoldDB" id="A0A9X7VZ37"/>
<dbReference type="InterPro" id="IPR036852">
    <property type="entry name" value="Peptidase_S8/S53_dom_sf"/>
</dbReference>
<evidence type="ECO:0000256" key="4">
    <source>
        <dbReference type="ARBA" id="ARBA00022801"/>
    </source>
</evidence>
<dbReference type="GO" id="GO:0004252">
    <property type="term" value="F:serine-type endopeptidase activity"/>
    <property type="evidence" value="ECO:0007669"/>
    <property type="project" value="InterPro"/>
</dbReference>
<evidence type="ECO:0000256" key="2">
    <source>
        <dbReference type="ARBA" id="ARBA00022670"/>
    </source>
</evidence>
<name>A0A9X7VZ37_9BACL</name>
<proteinExistence type="predicted"/>
<dbReference type="InterPro" id="IPR050819">
    <property type="entry name" value="Tripeptidyl-peptidase_I"/>
</dbReference>
<dbReference type="PANTHER" id="PTHR14218">
    <property type="entry name" value="PROTEASE S8 TRIPEPTIDYL PEPTIDASE I CLN2"/>
    <property type="match status" value="1"/>
</dbReference>
<organism evidence="11 12">
    <name type="scientific">Alicyclobacillus mengziensis</name>
    <dbReference type="NCBI Taxonomy" id="2931921"/>
    <lineage>
        <taxon>Bacteria</taxon>
        <taxon>Bacillati</taxon>
        <taxon>Bacillota</taxon>
        <taxon>Bacilli</taxon>
        <taxon>Bacillales</taxon>
        <taxon>Alicyclobacillaceae</taxon>
        <taxon>Alicyclobacillus</taxon>
    </lineage>
</organism>
<sequence>MSQMKKSVIATACMVAAMAYAGVSPALAAANASSNGKSTLTGNTDSNLLSQSTNQGPASSGKQMDISIILKTHNYNGQSLTSFIQSTEDPASPNYHHFLSASQFVEDFAPSNADVKSVENFLTSQGLTVTTTYSNHLVIEATGPIGAIESAFNVSINQYQHGNKTFFANSSDPQVPSSISNLILGITGLTTFTDLKASTMNQSSYTSQTSQVKMDASGAPAEAPGQYGPAQVRSFYNINPLYTKATGKGQTIGIATLANFNPSDAYTYWKTYGISTVQNRITVIPVDGGFPAGVHQPGAGETTLDVQQSGSMAPGAHINVYEAPNTNPGFVDLFYKVAADDSVSVMSTSWGEWEGYETPAYRLMMEQAFQEGAAEGISMFAAAGDSGAYDQNHNQNKLAVDSPASDPFITAAGGTTYPANLGFYTVPQESVWGWDYILNNYQSFNAMYGTNFSYGQAKSIFYPVGGGGGVSTSFATPWYQNGIAGVNSGGRNVPDISLNADPFTGYTEYDTFGPGNNGWQAGWGGTSFVAPQLAGITALMDSYLGTRLGFLNPMLYQLAASPNAYGTSTSPFHDITAGDNWYYYGVKGYDDGSGIGSLNVANLANAIAGLK</sequence>
<dbReference type="SUPFAM" id="SSF52743">
    <property type="entry name" value="Subtilisin-like"/>
    <property type="match status" value="1"/>
</dbReference>
<evidence type="ECO:0000313" key="11">
    <source>
        <dbReference type="EMBL" id="QSO47676.1"/>
    </source>
</evidence>
<dbReference type="PANTHER" id="PTHR14218:SF15">
    <property type="entry name" value="TRIPEPTIDYL-PEPTIDASE 1"/>
    <property type="match status" value="1"/>
</dbReference>
<feature type="signal peptide" evidence="9">
    <location>
        <begin position="1"/>
        <end position="28"/>
    </location>
</feature>
<keyword evidence="4" id="KW-0378">Hydrolase</keyword>
<dbReference type="SUPFAM" id="SSF54897">
    <property type="entry name" value="Protease propeptides/inhibitors"/>
    <property type="match status" value="1"/>
</dbReference>
<gene>
    <name evidence="11" type="ORF">JZ786_01045</name>
</gene>
<dbReference type="KEGG" id="afx:JZ786_01045"/>
<dbReference type="GO" id="GO:0006508">
    <property type="term" value="P:proteolysis"/>
    <property type="evidence" value="ECO:0007669"/>
    <property type="project" value="UniProtKB-KW"/>
</dbReference>
<dbReference type="Proteomes" id="UP000663505">
    <property type="component" value="Chromosome"/>
</dbReference>
<evidence type="ECO:0000259" key="10">
    <source>
        <dbReference type="PROSITE" id="PS51695"/>
    </source>
</evidence>
<feature type="compositionally biased region" description="Polar residues" evidence="8">
    <location>
        <begin position="39"/>
        <end position="61"/>
    </location>
</feature>
<keyword evidence="6" id="KW-0106">Calcium</keyword>
<keyword evidence="12" id="KW-1185">Reference proteome</keyword>
<dbReference type="InterPro" id="IPR030400">
    <property type="entry name" value="Sedolisin_dom"/>
</dbReference>
<keyword evidence="7" id="KW-0865">Zymogen</keyword>
<dbReference type="RefSeq" id="WP_206657020.1">
    <property type="nucleotide sequence ID" value="NZ_CP071182.1"/>
</dbReference>
<accession>A0A9X7VZ37</accession>
<dbReference type="GO" id="GO:0008240">
    <property type="term" value="F:tripeptidyl-peptidase activity"/>
    <property type="evidence" value="ECO:0007669"/>
    <property type="project" value="TreeGrafter"/>
</dbReference>
<evidence type="ECO:0000256" key="9">
    <source>
        <dbReference type="SAM" id="SignalP"/>
    </source>
</evidence>
<dbReference type="InterPro" id="IPR015366">
    <property type="entry name" value="S53_propep"/>
</dbReference>
<dbReference type="CDD" id="cd04056">
    <property type="entry name" value="Peptidases_S53"/>
    <property type="match status" value="1"/>
</dbReference>
<keyword evidence="3" id="KW-0479">Metal-binding</keyword>
<reference evidence="11 12" key="1">
    <citation type="submission" date="2021-02" db="EMBL/GenBank/DDBJ databases">
        <title>Alicyclobacillus curvatus sp. nov. and Alicyclobacillus mengziensis sp. nov., two acidophilic bacteria isolated from acid mine drainage.</title>
        <authorList>
            <person name="Huang Y."/>
        </authorList>
    </citation>
    <scope>NUCLEOTIDE SEQUENCE [LARGE SCALE GENOMIC DNA]</scope>
    <source>
        <strain evidence="11 12">S30H14</strain>
    </source>
</reference>
<dbReference type="PROSITE" id="PS51695">
    <property type="entry name" value="SEDOLISIN"/>
    <property type="match status" value="1"/>
</dbReference>